<dbReference type="PANTHER" id="PTHR34948">
    <property type="entry name" value="OS08G0299200 PROTEIN"/>
    <property type="match status" value="1"/>
</dbReference>
<dbReference type="InterPro" id="IPR023577">
    <property type="entry name" value="CYTH_domain"/>
</dbReference>
<evidence type="ECO:0000313" key="2">
    <source>
        <dbReference type="EMBL" id="PNG89502.1"/>
    </source>
</evidence>
<dbReference type="Gene3D" id="2.40.320.10">
    <property type="entry name" value="Hypothetical Protein Pfu-838710-001"/>
    <property type="match status" value="1"/>
</dbReference>
<protein>
    <recommendedName>
        <fullName evidence="1">CYTH domain-containing protein</fullName>
    </recommendedName>
</protein>
<evidence type="ECO:0000259" key="1">
    <source>
        <dbReference type="PROSITE" id="PS51707"/>
    </source>
</evidence>
<dbReference type="GO" id="GO:0016462">
    <property type="term" value="F:pyrophosphatase activity"/>
    <property type="evidence" value="ECO:0007669"/>
    <property type="project" value="UniProtKB-ARBA"/>
</dbReference>
<feature type="non-terminal residue" evidence="2">
    <location>
        <position position="1"/>
    </location>
</feature>
<feature type="domain" description="CYTH" evidence="1">
    <location>
        <begin position="1"/>
        <end position="76"/>
    </location>
</feature>
<evidence type="ECO:0000313" key="3">
    <source>
        <dbReference type="Proteomes" id="UP000236333"/>
    </source>
</evidence>
<accession>A0A2J7YNA1</accession>
<dbReference type="OrthoDB" id="2160189at2759"/>
<dbReference type="AlphaFoldDB" id="A0A2J7YNA1"/>
<dbReference type="EMBL" id="PGGS01004949">
    <property type="protein sequence ID" value="PNG89502.1"/>
    <property type="molecule type" value="Genomic_DNA"/>
</dbReference>
<reference evidence="2 3" key="1">
    <citation type="journal article" date="2017" name="Mol. Biol. Evol.">
        <title>The 4-celled Tetrabaena socialis nuclear genome reveals the essential components for genetic control of cell number at the origin of multicellularity in the volvocine lineage.</title>
        <authorList>
            <person name="Featherston J."/>
            <person name="Arakaki Y."/>
            <person name="Hanschen E.R."/>
            <person name="Ferris P.J."/>
            <person name="Michod R.E."/>
            <person name="Olson B.J.S.C."/>
            <person name="Nozaki H."/>
            <person name="Durand P.M."/>
        </authorList>
    </citation>
    <scope>NUCLEOTIDE SEQUENCE [LARGE SCALE GENOMIC DNA]</scope>
    <source>
        <strain evidence="2 3">NIES-571</strain>
    </source>
</reference>
<dbReference type="SUPFAM" id="SSF55154">
    <property type="entry name" value="CYTH-like phosphatases"/>
    <property type="match status" value="1"/>
</dbReference>
<proteinExistence type="predicted"/>
<sequence length="76" mass="8267">VEVKIRLPDRASYDKVAAALLASQPGGAARVASHAQANHFFDGPNRELNDRRVVLRLRTYNGDQKATITIKAGRGP</sequence>
<comment type="caution">
    <text evidence="2">The sequence shown here is derived from an EMBL/GenBank/DDBJ whole genome shotgun (WGS) entry which is preliminary data.</text>
</comment>
<organism evidence="2 3">
    <name type="scientific">Tetrabaena socialis</name>
    <dbReference type="NCBI Taxonomy" id="47790"/>
    <lineage>
        <taxon>Eukaryota</taxon>
        <taxon>Viridiplantae</taxon>
        <taxon>Chlorophyta</taxon>
        <taxon>core chlorophytes</taxon>
        <taxon>Chlorophyceae</taxon>
        <taxon>CS clade</taxon>
        <taxon>Chlamydomonadales</taxon>
        <taxon>Tetrabaenaceae</taxon>
        <taxon>Tetrabaena</taxon>
    </lineage>
</organism>
<gene>
    <name evidence="2" type="ORF">TSOC_015320</name>
</gene>
<dbReference type="Pfam" id="PF01928">
    <property type="entry name" value="CYTH"/>
    <property type="match status" value="1"/>
</dbReference>
<keyword evidence="3" id="KW-1185">Reference proteome</keyword>
<feature type="non-terminal residue" evidence="2">
    <location>
        <position position="76"/>
    </location>
</feature>
<dbReference type="Proteomes" id="UP000236333">
    <property type="component" value="Unassembled WGS sequence"/>
</dbReference>
<dbReference type="PROSITE" id="PS51707">
    <property type="entry name" value="CYTH"/>
    <property type="match status" value="1"/>
</dbReference>
<name>A0A2J7YNA1_9CHLO</name>
<dbReference type="InterPro" id="IPR033469">
    <property type="entry name" value="CYTH-like_dom_sf"/>
</dbReference>
<dbReference type="PANTHER" id="PTHR34948:SF2">
    <property type="entry name" value="TRIPHOSPHATE TUNNEL METALLOENZYME 3"/>
    <property type="match status" value="1"/>
</dbReference>